<keyword evidence="2" id="KW-1185">Reference proteome</keyword>
<proteinExistence type="predicted"/>
<evidence type="ECO:0000313" key="2">
    <source>
        <dbReference type="Proteomes" id="UP001148838"/>
    </source>
</evidence>
<dbReference type="EMBL" id="JAJSOF020000019">
    <property type="protein sequence ID" value="KAJ4438668.1"/>
    <property type="molecule type" value="Genomic_DNA"/>
</dbReference>
<name>A0ABQ8SXF4_PERAM</name>
<evidence type="ECO:0000313" key="1">
    <source>
        <dbReference type="EMBL" id="KAJ4438668.1"/>
    </source>
</evidence>
<sequence length="98" mass="10674">MAGLCEGGNEPASSLKAICKHRTPLEIVMEANVEQVGDLTDETGCRDDMLVQIITSDDSCVHHSSQTQTVYQGSNQVANDRLVQRCRYIASAVSLFCL</sequence>
<protein>
    <submittedName>
        <fullName evidence="1">Uncharacterized protein</fullName>
    </submittedName>
</protein>
<accession>A0ABQ8SXF4</accession>
<organism evidence="1 2">
    <name type="scientific">Periplaneta americana</name>
    <name type="common">American cockroach</name>
    <name type="synonym">Blatta americana</name>
    <dbReference type="NCBI Taxonomy" id="6978"/>
    <lineage>
        <taxon>Eukaryota</taxon>
        <taxon>Metazoa</taxon>
        <taxon>Ecdysozoa</taxon>
        <taxon>Arthropoda</taxon>
        <taxon>Hexapoda</taxon>
        <taxon>Insecta</taxon>
        <taxon>Pterygota</taxon>
        <taxon>Neoptera</taxon>
        <taxon>Polyneoptera</taxon>
        <taxon>Dictyoptera</taxon>
        <taxon>Blattodea</taxon>
        <taxon>Blattoidea</taxon>
        <taxon>Blattidae</taxon>
        <taxon>Blattinae</taxon>
        <taxon>Periplaneta</taxon>
    </lineage>
</organism>
<gene>
    <name evidence="1" type="ORF">ANN_14615</name>
</gene>
<comment type="caution">
    <text evidence="1">The sequence shown here is derived from an EMBL/GenBank/DDBJ whole genome shotgun (WGS) entry which is preliminary data.</text>
</comment>
<reference evidence="1 2" key="1">
    <citation type="journal article" date="2022" name="Allergy">
        <title>Genome assembly and annotation of Periplaneta americana reveal a comprehensive cockroach allergen profile.</title>
        <authorList>
            <person name="Wang L."/>
            <person name="Xiong Q."/>
            <person name="Saelim N."/>
            <person name="Wang L."/>
            <person name="Nong W."/>
            <person name="Wan A.T."/>
            <person name="Shi M."/>
            <person name="Liu X."/>
            <person name="Cao Q."/>
            <person name="Hui J.H.L."/>
            <person name="Sookrung N."/>
            <person name="Leung T.F."/>
            <person name="Tungtrongchitr A."/>
            <person name="Tsui S.K.W."/>
        </authorList>
    </citation>
    <scope>NUCLEOTIDE SEQUENCE [LARGE SCALE GENOMIC DNA]</scope>
    <source>
        <strain evidence="1">PWHHKU_190912</strain>
    </source>
</reference>
<dbReference type="Proteomes" id="UP001148838">
    <property type="component" value="Unassembled WGS sequence"/>
</dbReference>